<protein>
    <recommendedName>
        <fullName evidence="3">Integrase catalytic domain-containing protein</fullName>
    </recommendedName>
</protein>
<reference evidence="1 2" key="1">
    <citation type="submission" date="2018-04" db="EMBL/GenBank/DDBJ databases">
        <title>Pararhodobacter oceanense sp. nov., isolated from marine intertidal sediment.</title>
        <authorList>
            <person name="Wang X.-L."/>
            <person name="Du Z.-J."/>
        </authorList>
    </citation>
    <scope>NUCLEOTIDE SEQUENCE [LARGE SCALE GENOMIC DNA]</scope>
    <source>
        <strain evidence="1 2">AM505</strain>
    </source>
</reference>
<organism evidence="1 2">
    <name type="scientific">Pararhodobacter oceanensis</name>
    <dbReference type="NCBI Taxonomy" id="2172121"/>
    <lineage>
        <taxon>Bacteria</taxon>
        <taxon>Pseudomonadati</taxon>
        <taxon>Pseudomonadota</taxon>
        <taxon>Alphaproteobacteria</taxon>
        <taxon>Rhodobacterales</taxon>
        <taxon>Paracoccaceae</taxon>
        <taxon>Pararhodobacter</taxon>
    </lineage>
</organism>
<evidence type="ECO:0000313" key="2">
    <source>
        <dbReference type="Proteomes" id="UP000245911"/>
    </source>
</evidence>
<name>A0A2T8HPD2_9RHOB</name>
<accession>A0A2T8HPD2</accession>
<sequence length="89" mass="9752">MALGPLHYQQLDAWQTRRIMGFMIASTRLRLPILPLRQVRAGIEPSVGSVGDSSDNALAEAINGHYKTELQASAYFLSALTCPPRDPSL</sequence>
<dbReference type="EMBL" id="QDKM01000018">
    <property type="protein sequence ID" value="PVH27263.1"/>
    <property type="molecule type" value="Genomic_DNA"/>
</dbReference>
<keyword evidence="2" id="KW-1185">Reference proteome</keyword>
<evidence type="ECO:0000313" key="1">
    <source>
        <dbReference type="EMBL" id="PVH27263.1"/>
    </source>
</evidence>
<dbReference type="OrthoDB" id="9803878at2"/>
<gene>
    <name evidence="1" type="ORF">DDE20_18400</name>
</gene>
<dbReference type="AlphaFoldDB" id="A0A2T8HPD2"/>
<dbReference type="Proteomes" id="UP000245911">
    <property type="component" value="Unassembled WGS sequence"/>
</dbReference>
<evidence type="ECO:0008006" key="3">
    <source>
        <dbReference type="Google" id="ProtNLM"/>
    </source>
</evidence>
<proteinExistence type="predicted"/>
<comment type="caution">
    <text evidence="1">The sequence shown here is derived from an EMBL/GenBank/DDBJ whole genome shotgun (WGS) entry which is preliminary data.</text>
</comment>